<comment type="caution">
    <text evidence="1">The sequence shown here is derived from an EMBL/GenBank/DDBJ whole genome shotgun (WGS) entry which is preliminary data.</text>
</comment>
<dbReference type="EMBL" id="LPWE01000012">
    <property type="protein sequence ID" value="ODR94608.1"/>
    <property type="molecule type" value="Genomic_DNA"/>
</dbReference>
<keyword evidence="2" id="KW-1185">Reference proteome</keyword>
<reference evidence="1 2" key="1">
    <citation type="journal article" date="2016" name="Environ. Microbiol.">
        <title>New Methyloceanibacter diversity from North Sea sediments includes methanotroph containing solely the soluble methane monooxygenase.</title>
        <authorList>
            <person name="Vekeman B."/>
            <person name="Kerckhof F.M."/>
            <person name="Cremers G."/>
            <person name="de Vos P."/>
            <person name="Vandamme P."/>
            <person name="Boon N."/>
            <person name="Op den Camp H.J."/>
            <person name="Heylen K."/>
        </authorList>
    </citation>
    <scope>NUCLEOTIDE SEQUENCE [LARGE SCALE GENOMIC DNA]</scope>
    <source>
        <strain evidence="1 2">R-67176</strain>
    </source>
</reference>
<gene>
    <name evidence="1" type="ORF">AUC70_08245</name>
</gene>
<dbReference type="Proteomes" id="UP000094172">
    <property type="component" value="Unassembled WGS sequence"/>
</dbReference>
<sequence>MAAERAIPARIAERLMANQSANAFRGFAPSSAKLSRVVLLGAVALLGIALLGLGPAGAASLFNVANVRVDVTAKDAVVARERGMAKAETLAMQVLLKRLAPLSWQERLPSFSHREIEGLVAGVAIHSEKTSARRYIGVVDVRFYPDAVRQLLTSRSIPFVESQASPISILPVMLEDDVVATDASTDWRQAWERLDLDNGVAPAELAALRDDLEAGTVKAVLAGDEGAYATLRSTYGYGGLVVAVGEIAEGFFRLHLVGDDAAGDVDAVATTAVDPHDLEGTEERVARLGLGILERRWKQRLDPAFEAAVEVPLRRGALYPEEASTIPDEALGRVGAVIEFFSVRDWQQIHFGLQRVEDLRDFEIVSRSARTAEVVFDYEGSADQLQAVLAQNGIGLYERDGTLVMRAIGP</sequence>
<name>A0A1E3VM53_9HYPH</name>
<proteinExistence type="predicted"/>
<accession>A0A1E3VM53</accession>
<evidence type="ECO:0000313" key="1">
    <source>
        <dbReference type="EMBL" id="ODR94608.1"/>
    </source>
</evidence>
<dbReference type="AlphaFoldDB" id="A0A1E3VM53"/>
<protein>
    <recommendedName>
        <fullName evidence="3">DUF2066 domain-containing protein</fullName>
    </recommendedName>
</protein>
<dbReference type="STRING" id="1774970.AUC70_08245"/>
<evidence type="ECO:0008006" key="3">
    <source>
        <dbReference type="Google" id="ProtNLM"/>
    </source>
</evidence>
<evidence type="ECO:0000313" key="2">
    <source>
        <dbReference type="Proteomes" id="UP000094172"/>
    </source>
</evidence>
<organism evidence="1 2">
    <name type="scientific">Methyloceanibacter stevinii</name>
    <dbReference type="NCBI Taxonomy" id="1774970"/>
    <lineage>
        <taxon>Bacteria</taxon>
        <taxon>Pseudomonadati</taxon>
        <taxon>Pseudomonadota</taxon>
        <taxon>Alphaproteobacteria</taxon>
        <taxon>Hyphomicrobiales</taxon>
        <taxon>Hyphomicrobiaceae</taxon>
        <taxon>Methyloceanibacter</taxon>
    </lineage>
</organism>